<keyword evidence="3" id="KW-0012">Acyltransferase</keyword>
<dbReference type="EMBL" id="BPVZ01000041">
    <property type="protein sequence ID" value="GKV14677.1"/>
    <property type="molecule type" value="Genomic_DNA"/>
</dbReference>
<reference evidence="5 6" key="1">
    <citation type="journal article" date="2021" name="Commun. Biol.">
        <title>The genome of Shorea leprosula (Dipterocarpaceae) highlights the ecological relevance of drought in aseasonal tropical rainforests.</title>
        <authorList>
            <person name="Ng K.K.S."/>
            <person name="Kobayashi M.J."/>
            <person name="Fawcett J.A."/>
            <person name="Hatakeyama M."/>
            <person name="Paape T."/>
            <person name="Ng C.H."/>
            <person name="Ang C.C."/>
            <person name="Tnah L.H."/>
            <person name="Lee C.T."/>
            <person name="Nishiyama T."/>
            <person name="Sese J."/>
            <person name="O'Brien M.J."/>
            <person name="Copetti D."/>
            <person name="Mohd Noor M.I."/>
            <person name="Ong R.C."/>
            <person name="Putra M."/>
            <person name="Sireger I.Z."/>
            <person name="Indrioko S."/>
            <person name="Kosugi Y."/>
            <person name="Izuno A."/>
            <person name="Isagi Y."/>
            <person name="Lee S.L."/>
            <person name="Shimizu K.K."/>
        </authorList>
    </citation>
    <scope>NUCLEOTIDE SEQUENCE [LARGE SCALE GENOMIC DNA]</scope>
    <source>
        <strain evidence="5">214</strain>
    </source>
</reference>
<comment type="similarity">
    <text evidence="1">Belongs to the plant acyltransferase family.</text>
</comment>
<feature type="region of interest" description="Disordered" evidence="4">
    <location>
        <begin position="134"/>
        <end position="153"/>
    </location>
</feature>
<gene>
    <name evidence="5" type="ORF">SLEP1_g25509</name>
</gene>
<evidence type="ECO:0000256" key="4">
    <source>
        <dbReference type="SAM" id="MobiDB-lite"/>
    </source>
</evidence>
<dbReference type="InterPro" id="IPR023213">
    <property type="entry name" value="CAT-like_dom_sf"/>
</dbReference>
<evidence type="ECO:0000313" key="6">
    <source>
        <dbReference type="Proteomes" id="UP001054252"/>
    </source>
</evidence>
<dbReference type="AlphaFoldDB" id="A0AAV5JTL9"/>
<dbReference type="Proteomes" id="UP001054252">
    <property type="component" value="Unassembled WGS sequence"/>
</dbReference>
<keyword evidence="2" id="KW-0808">Transferase</keyword>
<evidence type="ECO:0000256" key="1">
    <source>
        <dbReference type="ARBA" id="ARBA00009861"/>
    </source>
</evidence>
<dbReference type="Pfam" id="PF02458">
    <property type="entry name" value="Transferase"/>
    <property type="match status" value="1"/>
</dbReference>
<accession>A0AAV5JTL9</accession>
<dbReference type="Gene3D" id="3.30.559.10">
    <property type="entry name" value="Chloramphenicol acetyltransferase-like domain"/>
    <property type="match status" value="1"/>
</dbReference>
<protein>
    <submittedName>
        <fullName evidence="5">Uncharacterized protein</fullName>
    </submittedName>
</protein>
<keyword evidence="6" id="KW-1185">Reference proteome</keyword>
<dbReference type="PANTHER" id="PTHR31623">
    <property type="entry name" value="F21J9.9"/>
    <property type="match status" value="1"/>
</dbReference>
<sequence>MAPAVYITVVLFSPCLKLDHLGHLTKNVPRISQHHKTSLSETLTRFYPFAGKIKDHVSIECNGNGAHFVEAQCHCHLFDILQKPDTEMLQKFFPVVMESITGSLLQVQVTFFGCGGMAMGKYVFPISSQTHQPQACSSRAGQPPPAVMTTLRR</sequence>
<evidence type="ECO:0000313" key="5">
    <source>
        <dbReference type="EMBL" id="GKV14677.1"/>
    </source>
</evidence>
<organism evidence="5 6">
    <name type="scientific">Rubroshorea leprosula</name>
    <dbReference type="NCBI Taxonomy" id="152421"/>
    <lineage>
        <taxon>Eukaryota</taxon>
        <taxon>Viridiplantae</taxon>
        <taxon>Streptophyta</taxon>
        <taxon>Embryophyta</taxon>
        <taxon>Tracheophyta</taxon>
        <taxon>Spermatophyta</taxon>
        <taxon>Magnoliopsida</taxon>
        <taxon>eudicotyledons</taxon>
        <taxon>Gunneridae</taxon>
        <taxon>Pentapetalae</taxon>
        <taxon>rosids</taxon>
        <taxon>malvids</taxon>
        <taxon>Malvales</taxon>
        <taxon>Dipterocarpaceae</taxon>
        <taxon>Rubroshorea</taxon>
    </lineage>
</organism>
<evidence type="ECO:0000256" key="3">
    <source>
        <dbReference type="ARBA" id="ARBA00023315"/>
    </source>
</evidence>
<dbReference type="PANTHER" id="PTHR31623:SF122">
    <property type="entry name" value="HXXXD-TYPE ACYL-TRANSFERASE FAMILY PROTEIN"/>
    <property type="match status" value="1"/>
</dbReference>
<comment type="caution">
    <text evidence="5">The sequence shown here is derived from an EMBL/GenBank/DDBJ whole genome shotgun (WGS) entry which is preliminary data.</text>
</comment>
<proteinExistence type="inferred from homology"/>
<name>A0AAV5JTL9_9ROSI</name>
<dbReference type="GO" id="GO:0016746">
    <property type="term" value="F:acyltransferase activity"/>
    <property type="evidence" value="ECO:0007669"/>
    <property type="project" value="UniProtKB-KW"/>
</dbReference>
<evidence type="ECO:0000256" key="2">
    <source>
        <dbReference type="ARBA" id="ARBA00022679"/>
    </source>
</evidence>